<feature type="domain" description="HTH tetR-type" evidence="4">
    <location>
        <begin position="24"/>
        <end position="84"/>
    </location>
</feature>
<dbReference type="InterPro" id="IPR009057">
    <property type="entry name" value="Homeodomain-like_sf"/>
</dbReference>
<dbReference type="PRINTS" id="PR00455">
    <property type="entry name" value="HTHTETR"/>
</dbReference>
<evidence type="ECO:0000313" key="5">
    <source>
        <dbReference type="EMBL" id="WTU41553.1"/>
    </source>
</evidence>
<dbReference type="SUPFAM" id="SSF46689">
    <property type="entry name" value="Homeodomain-like"/>
    <property type="match status" value="1"/>
</dbReference>
<dbReference type="PANTHER" id="PTHR30055:SF209">
    <property type="entry name" value="POSSIBLE TRANSCRIPTIONAL REGULATORY PROTEIN (PROBABLY TETR-FAMILY)"/>
    <property type="match status" value="1"/>
</dbReference>
<gene>
    <name evidence="5" type="ORF">OHV25_19170</name>
</gene>
<reference evidence="5" key="1">
    <citation type="submission" date="2022-10" db="EMBL/GenBank/DDBJ databases">
        <title>The complete genomes of actinobacterial strains from the NBC collection.</title>
        <authorList>
            <person name="Joergensen T.S."/>
            <person name="Alvarez Arevalo M."/>
            <person name="Sterndorff E.B."/>
            <person name="Faurdal D."/>
            <person name="Vuksanovic O."/>
            <person name="Mourched A.-S."/>
            <person name="Charusanti P."/>
            <person name="Shaw S."/>
            <person name="Blin K."/>
            <person name="Weber T."/>
        </authorList>
    </citation>
    <scope>NUCLEOTIDE SEQUENCE</scope>
    <source>
        <strain evidence="5">NBC_00060</strain>
    </source>
</reference>
<name>A0AAU2H1V0_9ACTN</name>
<sequence>MSERPLLPQAGTAPTAPPERADAARNRARILSAAERLFSERDPASVTMDDIAKAAGVGRGTLYRRYPDRAAIARALLDEHERALQEKLLRGAPPLGPGEPGGQTPSPGERLAAFYTEMAALLEAHLPLALGAETGAVRYGTGAYGFWHAHVAHLAREAGLPDPQPLADQLLAPLAPELFRHQRELGLSAERIAASLATLARRTLGS</sequence>
<dbReference type="InterPro" id="IPR050109">
    <property type="entry name" value="HTH-type_TetR-like_transc_reg"/>
</dbReference>
<keyword evidence="1 2" id="KW-0238">DNA-binding</keyword>
<dbReference type="Pfam" id="PF00440">
    <property type="entry name" value="TetR_N"/>
    <property type="match status" value="1"/>
</dbReference>
<feature type="DNA-binding region" description="H-T-H motif" evidence="2">
    <location>
        <begin position="47"/>
        <end position="66"/>
    </location>
</feature>
<evidence type="ECO:0000256" key="2">
    <source>
        <dbReference type="PROSITE-ProRule" id="PRU00335"/>
    </source>
</evidence>
<evidence type="ECO:0000256" key="3">
    <source>
        <dbReference type="SAM" id="MobiDB-lite"/>
    </source>
</evidence>
<accession>A0AAU2H1V0</accession>
<feature type="region of interest" description="Disordered" evidence="3">
    <location>
        <begin position="1"/>
        <end position="23"/>
    </location>
</feature>
<organism evidence="5">
    <name type="scientific">Streptomyces sp. NBC_00060</name>
    <dbReference type="NCBI Taxonomy" id="2975636"/>
    <lineage>
        <taxon>Bacteria</taxon>
        <taxon>Bacillati</taxon>
        <taxon>Actinomycetota</taxon>
        <taxon>Actinomycetes</taxon>
        <taxon>Kitasatosporales</taxon>
        <taxon>Streptomycetaceae</taxon>
        <taxon>Streptomyces</taxon>
    </lineage>
</organism>
<protein>
    <submittedName>
        <fullName evidence="5">TetR/AcrR family transcriptional regulator</fullName>
    </submittedName>
</protein>
<evidence type="ECO:0000259" key="4">
    <source>
        <dbReference type="PROSITE" id="PS50977"/>
    </source>
</evidence>
<dbReference type="GO" id="GO:0000976">
    <property type="term" value="F:transcription cis-regulatory region binding"/>
    <property type="evidence" value="ECO:0007669"/>
    <property type="project" value="TreeGrafter"/>
</dbReference>
<dbReference type="PROSITE" id="PS50977">
    <property type="entry name" value="HTH_TETR_2"/>
    <property type="match status" value="1"/>
</dbReference>
<dbReference type="AlphaFoldDB" id="A0AAU2H1V0"/>
<dbReference type="PANTHER" id="PTHR30055">
    <property type="entry name" value="HTH-TYPE TRANSCRIPTIONAL REGULATOR RUTR"/>
    <property type="match status" value="1"/>
</dbReference>
<dbReference type="InterPro" id="IPR001647">
    <property type="entry name" value="HTH_TetR"/>
</dbReference>
<dbReference type="Gene3D" id="1.10.357.10">
    <property type="entry name" value="Tetracycline Repressor, domain 2"/>
    <property type="match status" value="1"/>
</dbReference>
<dbReference type="EMBL" id="CP108253">
    <property type="protein sequence ID" value="WTU41553.1"/>
    <property type="molecule type" value="Genomic_DNA"/>
</dbReference>
<proteinExistence type="predicted"/>
<evidence type="ECO:0000256" key="1">
    <source>
        <dbReference type="ARBA" id="ARBA00023125"/>
    </source>
</evidence>
<dbReference type="GO" id="GO:0003700">
    <property type="term" value="F:DNA-binding transcription factor activity"/>
    <property type="evidence" value="ECO:0007669"/>
    <property type="project" value="TreeGrafter"/>
</dbReference>